<feature type="domain" description="C2H2-type" evidence="9">
    <location>
        <begin position="179"/>
        <end position="209"/>
    </location>
</feature>
<feature type="region of interest" description="Disordered" evidence="8">
    <location>
        <begin position="238"/>
        <end position="260"/>
    </location>
</feature>
<dbReference type="GO" id="GO:0000978">
    <property type="term" value="F:RNA polymerase II cis-regulatory region sequence-specific DNA binding"/>
    <property type="evidence" value="ECO:0007669"/>
    <property type="project" value="TreeGrafter"/>
</dbReference>
<dbReference type="InterPro" id="IPR043359">
    <property type="entry name" value="GLI-like"/>
</dbReference>
<dbReference type="SMART" id="SM00355">
    <property type="entry name" value="ZnF_C2H2"/>
    <property type="match status" value="3"/>
</dbReference>
<comment type="subcellular location">
    <subcellularLocation>
        <location evidence="1">Nucleus</location>
    </subcellularLocation>
</comment>
<keyword evidence="5" id="KW-0862">Zinc</keyword>
<dbReference type="PANTHER" id="PTHR45718:SF4">
    <property type="entry name" value="TRANSCRIPTIONAL ACTIVATOR CUBITUS INTERRUPTUS"/>
    <property type="match status" value="1"/>
</dbReference>
<feature type="compositionally biased region" description="Acidic residues" evidence="8">
    <location>
        <begin position="69"/>
        <end position="91"/>
    </location>
</feature>
<evidence type="ECO:0000256" key="6">
    <source>
        <dbReference type="ARBA" id="ARBA00023242"/>
    </source>
</evidence>
<dbReference type="PROSITE" id="PS00028">
    <property type="entry name" value="ZINC_FINGER_C2H2_1"/>
    <property type="match status" value="1"/>
</dbReference>
<evidence type="ECO:0000313" key="11">
    <source>
        <dbReference type="Proteomes" id="UP001392437"/>
    </source>
</evidence>
<proteinExistence type="predicted"/>
<evidence type="ECO:0000256" key="8">
    <source>
        <dbReference type="SAM" id="MobiDB-lite"/>
    </source>
</evidence>
<dbReference type="PROSITE" id="PS50157">
    <property type="entry name" value="ZINC_FINGER_C2H2_2"/>
    <property type="match status" value="1"/>
</dbReference>
<evidence type="ECO:0000256" key="4">
    <source>
        <dbReference type="ARBA" id="ARBA00022771"/>
    </source>
</evidence>
<keyword evidence="3" id="KW-0677">Repeat</keyword>
<dbReference type="PANTHER" id="PTHR45718">
    <property type="entry name" value="TRANSCRIPTIONAL ACTIVATOR CUBITUS INTERRUPTUS"/>
    <property type="match status" value="1"/>
</dbReference>
<feature type="region of interest" description="Disordered" evidence="8">
    <location>
        <begin position="358"/>
        <end position="390"/>
    </location>
</feature>
<dbReference type="FunFam" id="3.30.160.60:FF:000031">
    <property type="entry name" value="GLI family zinc finger 3"/>
    <property type="match status" value="1"/>
</dbReference>
<evidence type="ECO:0000256" key="1">
    <source>
        <dbReference type="ARBA" id="ARBA00004123"/>
    </source>
</evidence>
<protein>
    <recommendedName>
        <fullName evidence="9">C2H2-type domain-containing protein</fullName>
    </recommendedName>
</protein>
<feature type="compositionally biased region" description="Low complexity" evidence="8">
    <location>
        <begin position="1"/>
        <end position="18"/>
    </location>
</feature>
<gene>
    <name evidence="10" type="ORF">PG999_013101</name>
</gene>
<feature type="compositionally biased region" description="Basic and acidic residues" evidence="8">
    <location>
        <begin position="58"/>
        <end position="68"/>
    </location>
</feature>
<evidence type="ECO:0000256" key="3">
    <source>
        <dbReference type="ARBA" id="ARBA00022737"/>
    </source>
</evidence>
<feature type="region of interest" description="Disordered" evidence="8">
    <location>
        <begin position="204"/>
        <end position="226"/>
    </location>
</feature>
<dbReference type="GO" id="GO:0008270">
    <property type="term" value="F:zinc ion binding"/>
    <property type="evidence" value="ECO:0007669"/>
    <property type="project" value="UniProtKB-KW"/>
</dbReference>
<reference evidence="10 11" key="1">
    <citation type="submission" date="2023-01" db="EMBL/GenBank/DDBJ databases">
        <title>Analysis of 21 Apiospora genomes using comparative genomics revels a genus with tremendous synthesis potential of carbohydrate active enzymes and secondary metabolites.</title>
        <authorList>
            <person name="Sorensen T."/>
        </authorList>
    </citation>
    <scope>NUCLEOTIDE SEQUENCE [LARGE SCALE GENOMIC DNA]</scope>
    <source>
        <strain evidence="10 11">CBS 117206</strain>
    </source>
</reference>
<organism evidence="10 11">
    <name type="scientific">Apiospora kogelbergensis</name>
    <dbReference type="NCBI Taxonomy" id="1337665"/>
    <lineage>
        <taxon>Eukaryota</taxon>
        <taxon>Fungi</taxon>
        <taxon>Dikarya</taxon>
        <taxon>Ascomycota</taxon>
        <taxon>Pezizomycotina</taxon>
        <taxon>Sordariomycetes</taxon>
        <taxon>Xylariomycetidae</taxon>
        <taxon>Amphisphaeriales</taxon>
        <taxon>Apiosporaceae</taxon>
        <taxon>Apiospora</taxon>
    </lineage>
</organism>
<comment type="caution">
    <text evidence="10">The sequence shown here is derived from an EMBL/GenBank/DDBJ whole genome shotgun (WGS) entry which is preliminary data.</text>
</comment>
<keyword evidence="11" id="KW-1185">Reference proteome</keyword>
<accession>A0AAW0QAU7</accession>
<dbReference type="SUPFAM" id="SSF57667">
    <property type="entry name" value="beta-beta-alpha zinc fingers"/>
    <property type="match status" value="1"/>
</dbReference>
<evidence type="ECO:0000256" key="7">
    <source>
        <dbReference type="PROSITE-ProRule" id="PRU00042"/>
    </source>
</evidence>
<evidence type="ECO:0000259" key="9">
    <source>
        <dbReference type="PROSITE" id="PS50157"/>
    </source>
</evidence>
<dbReference type="Pfam" id="PF23561">
    <property type="entry name" value="zf-C2H2_15"/>
    <property type="match status" value="1"/>
</dbReference>
<dbReference type="GO" id="GO:0005634">
    <property type="term" value="C:nucleus"/>
    <property type="evidence" value="ECO:0007669"/>
    <property type="project" value="UniProtKB-SubCell"/>
</dbReference>
<dbReference type="Proteomes" id="UP001392437">
    <property type="component" value="Unassembled WGS sequence"/>
</dbReference>
<evidence type="ECO:0000256" key="5">
    <source>
        <dbReference type="ARBA" id="ARBA00022833"/>
    </source>
</evidence>
<keyword evidence="6" id="KW-0539">Nucleus</keyword>
<dbReference type="AlphaFoldDB" id="A0AAW0QAU7"/>
<feature type="compositionally biased region" description="Acidic residues" evidence="8">
    <location>
        <begin position="19"/>
        <end position="35"/>
    </location>
</feature>
<dbReference type="EMBL" id="JAQQWP010000010">
    <property type="protein sequence ID" value="KAK8097157.1"/>
    <property type="molecule type" value="Genomic_DNA"/>
</dbReference>
<evidence type="ECO:0000256" key="2">
    <source>
        <dbReference type="ARBA" id="ARBA00022723"/>
    </source>
</evidence>
<dbReference type="InterPro" id="IPR056436">
    <property type="entry name" value="Znf-C2H2_ZIC1-5/GLI1-3-like"/>
</dbReference>
<dbReference type="Gene3D" id="3.30.160.60">
    <property type="entry name" value="Classic Zinc Finger"/>
    <property type="match status" value="3"/>
</dbReference>
<dbReference type="FunFam" id="3.30.160.60:FF:000201">
    <property type="entry name" value="C2H2 finger domain protein (Gli3)"/>
    <property type="match status" value="1"/>
</dbReference>
<keyword evidence="4 7" id="KW-0863">Zinc-finger</keyword>
<dbReference type="GO" id="GO:0000981">
    <property type="term" value="F:DNA-binding transcription factor activity, RNA polymerase II-specific"/>
    <property type="evidence" value="ECO:0007669"/>
    <property type="project" value="TreeGrafter"/>
</dbReference>
<feature type="region of interest" description="Disordered" evidence="8">
    <location>
        <begin position="1"/>
        <end position="104"/>
    </location>
</feature>
<dbReference type="Pfam" id="PF00096">
    <property type="entry name" value="zf-C2H2"/>
    <property type="match status" value="1"/>
</dbReference>
<dbReference type="InterPro" id="IPR013087">
    <property type="entry name" value="Znf_C2H2_type"/>
</dbReference>
<sequence length="390" mass="43457">MVLLSESSSEISSLSSDSPEADNDYDSPLPLEEEPTLLPPSKRQKLGDGSRASSSVHVGEREDLHGPDSDDGGDGGPEMADEGDISSDTDGDVPNSPINAKLDEEEFQEQVTVCAWDGCRAGDLGNMDRLVEHIHNDHIESRQKKYTCEWNGCPRKSMPHASGYALKAHMRSHTREKPFYCYLPECDRAFTRSDALAKHMRTVHETEALRPSDPVPKSMQTREPARGPNKLKIILKTQQPRTSATDDSAFLGDDGDGHGSDDNMGSDFFTPLTEQQGFTDKELKMDPEGLWKLCVAHLKWATGDAEALRDECRELEEESRLEWLEKEVLLDQMKQVEEDWWRRRKAVLAGEADVKLSTETLKTTMEPEDEGSAAPEAVDSRGDDPIEVDD</sequence>
<name>A0AAW0QAU7_9PEZI</name>
<evidence type="ECO:0000313" key="10">
    <source>
        <dbReference type="EMBL" id="KAK8097157.1"/>
    </source>
</evidence>
<keyword evidence="2" id="KW-0479">Metal-binding</keyword>
<dbReference type="InterPro" id="IPR036236">
    <property type="entry name" value="Znf_C2H2_sf"/>
</dbReference>